<organism evidence="5 6">
    <name type="scientific">Halonotius pteroides</name>
    <dbReference type="NCBI Taxonomy" id="268735"/>
    <lineage>
        <taxon>Archaea</taxon>
        <taxon>Methanobacteriati</taxon>
        <taxon>Methanobacteriota</taxon>
        <taxon>Stenosarchaea group</taxon>
        <taxon>Halobacteria</taxon>
        <taxon>Halobacteriales</taxon>
        <taxon>Haloferacaceae</taxon>
        <taxon>Halonotius</taxon>
    </lineage>
</organism>
<dbReference type="Gene3D" id="1.10.10.10">
    <property type="entry name" value="Winged helix-like DNA-binding domain superfamily/Winged helix DNA-binding domain"/>
    <property type="match status" value="1"/>
</dbReference>
<dbReference type="OrthoDB" id="46231at2157"/>
<keyword evidence="2" id="KW-0238">DNA-binding</keyword>
<dbReference type="GO" id="GO:0003677">
    <property type="term" value="F:DNA binding"/>
    <property type="evidence" value="ECO:0007669"/>
    <property type="project" value="UniProtKB-KW"/>
</dbReference>
<keyword evidence="1" id="KW-0805">Transcription regulation</keyword>
<dbReference type="PANTHER" id="PTHR43132">
    <property type="entry name" value="ARSENICAL RESISTANCE OPERON REPRESSOR ARSR-RELATED"/>
    <property type="match status" value="1"/>
</dbReference>
<dbReference type="RefSeq" id="WP_120083188.1">
    <property type="nucleotide sequence ID" value="NZ_QMDW01000002.1"/>
</dbReference>
<dbReference type="InterPro" id="IPR036390">
    <property type="entry name" value="WH_DNA-bd_sf"/>
</dbReference>
<dbReference type="EMBL" id="QMDW01000002">
    <property type="protein sequence ID" value="RJX51587.1"/>
    <property type="molecule type" value="Genomic_DNA"/>
</dbReference>
<protein>
    <submittedName>
        <fullName evidence="5">Transcriptional regulator</fullName>
    </submittedName>
</protein>
<evidence type="ECO:0000313" key="5">
    <source>
        <dbReference type="EMBL" id="RJX51587.1"/>
    </source>
</evidence>
<evidence type="ECO:0000256" key="1">
    <source>
        <dbReference type="ARBA" id="ARBA00023015"/>
    </source>
</evidence>
<dbReference type="InterPro" id="IPR001845">
    <property type="entry name" value="HTH_ArsR_DNA-bd_dom"/>
</dbReference>
<evidence type="ECO:0000256" key="2">
    <source>
        <dbReference type="ARBA" id="ARBA00023125"/>
    </source>
</evidence>
<evidence type="ECO:0000256" key="3">
    <source>
        <dbReference type="ARBA" id="ARBA00023163"/>
    </source>
</evidence>
<proteinExistence type="predicted"/>
<dbReference type="PANTHER" id="PTHR43132:SF2">
    <property type="entry name" value="ARSENICAL RESISTANCE OPERON REPRESSOR ARSR-RELATED"/>
    <property type="match status" value="1"/>
</dbReference>
<sequence length="130" mass="14134">MTESTEPITELPDSLTRLHDDPVDAATTLRERAGDTDVAEQVGCLFAALSNPQRLQLLWALRDGECCVCELQTALDAPQSTVASHLRCLTDAGLVSTRKDGKWSYYRPADPAVFELVDDALAIADVEATE</sequence>
<dbReference type="InterPro" id="IPR051011">
    <property type="entry name" value="Metal_resp_trans_reg"/>
</dbReference>
<dbReference type="SMART" id="SM00418">
    <property type="entry name" value="HTH_ARSR"/>
    <property type="match status" value="1"/>
</dbReference>
<dbReference type="PROSITE" id="PS50987">
    <property type="entry name" value="HTH_ARSR_2"/>
    <property type="match status" value="1"/>
</dbReference>
<reference evidence="5 6" key="1">
    <citation type="submission" date="2018-06" db="EMBL/GenBank/DDBJ databases">
        <title>Halonotius sp. F13-13 a new haloarchaeeon isolated from a solar saltern from Isla Cristina, Huelva, Spain.</title>
        <authorList>
            <person name="Duran-Viseras A."/>
            <person name="Sanchez-Porro C."/>
            <person name="Ventosa A."/>
        </authorList>
    </citation>
    <scope>NUCLEOTIDE SEQUENCE [LARGE SCALE GENOMIC DNA]</scope>
    <source>
        <strain evidence="5 6">CECT 7525</strain>
    </source>
</reference>
<keyword evidence="3" id="KW-0804">Transcription</keyword>
<dbReference type="SUPFAM" id="SSF46785">
    <property type="entry name" value="Winged helix' DNA-binding domain"/>
    <property type="match status" value="1"/>
</dbReference>
<dbReference type="PRINTS" id="PR00778">
    <property type="entry name" value="HTHARSR"/>
</dbReference>
<gene>
    <name evidence="5" type="ORF">DP106_02545</name>
</gene>
<dbReference type="GO" id="GO:0003700">
    <property type="term" value="F:DNA-binding transcription factor activity"/>
    <property type="evidence" value="ECO:0007669"/>
    <property type="project" value="InterPro"/>
</dbReference>
<dbReference type="Pfam" id="PF01022">
    <property type="entry name" value="HTH_5"/>
    <property type="match status" value="1"/>
</dbReference>
<keyword evidence="6" id="KW-1185">Reference proteome</keyword>
<accession>A0A3A6QSW3</accession>
<dbReference type="InterPro" id="IPR036388">
    <property type="entry name" value="WH-like_DNA-bd_sf"/>
</dbReference>
<name>A0A3A6QSW3_9EURY</name>
<dbReference type="CDD" id="cd00090">
    <property type="entry name" value="HTH_ARSR"/>
    <property type="match status" value="1"/>
</dbReference>
<dbReference type="AlphaFoldDB" id="A0A3A6QSW3"/>
<feature type="domain" description="HTH arsR-type" evidence="4">
    <location>
        <begin position="34"/>
        <end position="128"/>
    </location>
</feature>
<evidence type="ECO:0000259" key="4">
    <source>
        <dbReference type="PROSITE" id="PS50987"/>
    </source>
</evidence>
<evidence type="ECO:0000313" key="6">
    <source>
        <dbReference type="Proteomes" id="UP000281564"/>
    </source>
</evidence>
<comment type="caution">
    <text evidence="5">The sequence shown here is derived from an EMBL/GenBank/DDBJ whole genome shotgun (WGS) entry which is preliminary data.</text>
</comment>
<dbReference type="Proteomes" id="UP000281564">
    <property type="component" value="Unassembled WGS sequence"/>
</dbReference>
<dbReference type="InterPro" id="IPR011991">
    <property type="entry name" value="ArsR-like_HTH"/>
</dbReference>
<dbReference type="NCBIfam" id="NF033788">
    <property type="entry name" value="HTH_metalloreg"/>
    <property type="match status" value="1"/>
</dbReference>